<dbReference type="GO" id="GO:0016787">
    <property type="term" value="F:hydrolase activity"/>
    <property type="evidence" value="ECO:0007669"/>
    <property type="project" value="UniProtKB-KW"/>
</dbReference>
<dbReference type="PANTHER" id="PTHR47959">
    <property type="entry name" value="ATP-DEPENDENT RNA HELICASE RHLE-RELATED"/>
    <property type="match status" value="1"/>
</dbReference>
<dbReference type="Proteomes" id="UP000186594">
    <property type="component" value="Unassembled WGS sequence"/>
</dbReference>
<dbReference type="PROSITE" id="PS51195">
    <property type="entry name" value="Q_MOTIF"/>
    <property type="match status" value="1"/>
</dbReference>
<dbReference type="SMART" id="SM00487">
    <property type="entry name" value="DEXDc"/>
    <property type="match status" value="1"/>
</dbReference>
<dbReference type="GO" id="GO:0005524">
    <property type="term" value="F:ATP binding"/>
    <property type="evidence" value="ECO:0007669"/>
    <property type="project" value="UniProtKB-KW"/>
</dbReference>
<comment type="similarity">
    <text evidence="10">Belongs to the DEAD box helicase family.</text>
</comment>
<dbReference type="SMART" id="SM00490">
    <property type="entry name" value="HELICc"/>
    <property type="match status" value="1"/>
</dbReference>
<dbReference type="InterPro" id="IPR014001">
    <property type="entry name" value="Helicase_ATP-bd"/>
</dbReference>
<protein>
    <submittedName>
        <fullName evidence="14">ATP-dependent RNA helicase DBP8</fullName>
    </submittedName>
</protein>
<evidence type="ECO:0000313" key="14">
    <source>
        <dbReference type="EMBL" id="OLL25048.1"/>
    </source>
</evidence>
<evidence type="ECO:0000256" key="1">
    <source>
        <dbReference type="ARBA" id="ARBA00004123"/>
    </source>
</evidence>
<evidence type="ECO:0000259" key="12">
    <source>
        <dbReference type="PROSITE" id="PS51194"/>
    </source>
</evidence>
<keyword evidence="8" id="KW-0539">Nucleus</keyword>
<evidence type="ECO:0000256" key="3">
    <source>
        <dbReference type="ARBA" id="ARBA00022741"/>
    </source>
</evidence>
<comment type="subcellular location">
    <subcellularLocation>
        <location evidence="1">Nucleus</location>
    </subcellularLocation>
</comment>
<dbReference type="InterPro" id="IPR011545">
    <property type="entry name" value="DEAD/DEAH_box_helicase_dom"/>
</dbReference>
<dbReference type="GO" id="GO:0003724">
    <property type="term" value="F:RNA helicase activity"/>
    <property type="evidence" value="ECO:0007669"/>
    <property type="project" value="InterPro"/>
</dbReference>
<dbReference type="InterPro" id="IPR001650">
    <property type="entry name" value="Helicase_C-like"/>
</dbReference>
<dbReference type="GO" id="GO:0005829">
    <property type="term" value="C:cytosol"/>
    <property type="evidence" value="ECO:0007669"/>
    <property type="project" value="TreeGrafter"/>
</dbReference>
<dbReference type="InterPro" id="IPR000629">
    <property type="entry name" value="RNA-helicase_DEAD-box_CS"/>
</dbReference>
<name>A0A1U7LQZ3_NEOID</name>
<gene>
    <name evidence="14" type="ORF">NEOLI_003258</name>
</gene>
<accession>A0A1U7LQZ3</accession>
<comment type="caution">
    <text evidence="14">The sequence shown here is derived from an EMBL/GenBank/DDBJ whole genome shotgun (WGS) entry which is preliminary data.</text>
</comment>
<evidence type="ECO:0000256" key="7">
    <source>
        <dbReference type="ARBA" id="ARBA00022884"/>
    </source>
</evidence>
<keyword evidence="5 10" id="KW-0347">Helicase</keyword>
<evidence type="ECO:0000259" key="13">
    <source>
        <dbReference type="PROSITE" id="PS51195"/>
    </source>
</evidence>
<dbReference type="GO" id="GO:0003723">
    <property type="term" value="F:RNA binding"/>
    <property type="evidence" value="ECO:0007669"/>
    <property type="project" value="UniProtKB-KW"/>
</dbReference>
<reference evidence="14 15" key="1">
    <citation type="submission" date="2016-04" db="EMBL/GenBank/DDBJ databases">
        <title>Evolutionary innovation and constraint leading to complex multicellularity in the Ascomycota.</title>
        <authorList>
            <person name="Cisse O."/>
            <person name="Nguyen A."/>
            <person name="Hewitt D.A."/>
            <person name="Jedd G."/>
            <person name="Stajich J.E."/>
        </authorList>
    </citation>
    <scope>NUCLEOTIDE SEQUENCE [LARGE SCALE GENOMIC DNA]</scope>
    <source>
        <strain evidence="14 15">DAH-3</strain>
    </source>
</reference>
<dbReference type="CDD" id="cd17955">
    <property type="entry name" value="DEADc_DDX49"/>
    <property type="match status" value="1"/>
</dbReference>
<keyword evidence="3 10" id="KW-0547">Nucleotide-binding</keyword>
<dbReference type="InterPro" id="IPR014014">
    <property type="entry name" value="RNA_helicase_DEAD_Q_motif"/>
</dbReference>
<evidence type="ECO:0000256" key="8">
    <source>
        <dbReference type="ARBA" id="ARBA00023242"/>
    </source>
</evidence>
<feature type="domain" description="DEAD-box RNA helicase Q" evidence="13">
    <location>
        <begin position="3"/>
        <end position="31"/>
    </location>
</feature>
<dbReference type="PROSITE" id="PS51194">
    <property type="entry name" value="HELICASE_CTER"/>
    <property type="match status" value="1"/>
</dbReference>
<keyword evidence="7" id="KW-0694">RNA-binding</keyword>
<dbReference type="PROSITE" id="PS00039">
    <property type="entry name" value="DEAD_ATP_HELICASE"/>
    <property type="match status" value="1"/>
</dbReference>
<dbReference type="PANTHER" id="PTHR47959:SF24">
    <property type="entry name" value="ATP-DEPENDENT RNA HELICASE"/>
    <property type="match status" value="1"/>
</dbReference>
<dbReference type="InterPro" id="IPR050079">
    <property type="entry name" value="DEAD_box_RNA_helicase"/>
</dbReference>
<evidence type="ECO:0000256" key="9">
    <source>
        <dbReference type="PROSITE-ProRule" id="PRU00552"/>
    </source>
</evidence>
<sequence length="411" mass="45586">MTTTFSSLGISEWLSNALTSLSLTSPTPIQKLCVPTILDGSSCIGGAKTGSGKTIAFALPILQAWSRDPCGIYAVILTPTRELALQIAEQFAALGAPMNLKYVTILGGQDMTTQSIALSHRPHIVIATPGRLADHIRSDKVFLKKVKFLVLDEADRLLMETFARDLEVIMNEIPSTRQTLLFTATITEDIRLISEAKKIPLHDVTNKLAVPESLTQKYLLLPSHVKDAYLHVLLQSYPENSIIIFTNTIRTATVLPLLLRKLEYRVTSLNSSLSQQIRIDNLHRFRASAARILVATDVASRGLDIPVVDLVINYELPRDPDDYIHRVGRTARAGRGGEAVSIVTERDVLLVKSIEERVGSEMEKVEIKDKHVLEVAVKVSGMKREAILEIEKNEDRRIGKKRKRGSGKRTD</sequence>
<dbReference type="STRING" id="1198029.A0A1U7LQZ3"/>
<dbReference type="Pfam" id="PF00270">
    <property type="entry name" value="DEAD"/>
    <property type="match status" value="1"/>
</dbReference>
<dbReference type="GO" id="GO:0005634">
    <property type="term" value="C:nucleus"/>
    <property type="evidence" value="ECO:0007669"/>
    <property type="project" value="UniProtKB-SubCell"/>
</dbReference>
<evidence type="ECO:0000256" key="2">
    <source>
        <dbReference type="ARBA" id="ARBA00022517"/>
    </source>
</evidence>
<dbReference type="GO" id="GO:0010467">
    <property type="term" value="P:gene expression"/>
    <property type="evidence" value="ECO:0007669"/>
    <property type="project" value="UniProtKB-ARBA"/>
</dbReference>
<feature type="domain" description="Helicase C-terminal" evidence="12">
    <location>
        <begin position="213"/>
        <end position="373"/>
    </location>
</feature>
<evidence type="ECO:0000313" key="15">
    <source>
        <dbReference type="Proteomes" id="UP000186594"/>
    </source>
</evidence>
<dbReference type="PROSITE" id="PS51192">
    <property type="entry name" value="HELICASE_ATP_BIND_1"/>
    <property type="match status" value="1"/>
</dbReference>
<dbReference type="CDD" id="cd18787">
    <property type="entry name" value="SF2_C_DEAD"/>
    <property type="match status" value="1"/>
</dbReference>
<evidence type="ECO:0000259" key="11">
    <source>
        <dbReference type="PROSITE" id="PS51192"/>
    </source>
</evidence>
<keyword evidence="2" id="KW-0690">Ribosome biogenesis</keyword>
<dbReference type="Pfam" id="PF00271">
    <property type="entry name" value="Helicase_C"/>
    <property type="match status" value="1"/>
</dbReference>
<evidence type="ECO:0000256" key="5">
    <source>
        <dbReference type="ARBA" id="ARBA00022806"/>
    </source>
</evidence>
<keyword evidence="15" id="KW-1185">Reference proteome</keyword>
<feature type="domain" description="Helicase ATP-binding" evidence="11">
    <location>
        <begin position="34"/>
        <end position="204"/>
    </location>
</feature>
<dbReference type="InterPro" id="IPR027417">
    <property type="entry name" value="P-loop_NTPase"/>
</dbReference>
<organism evidence="14 15">
    <name type="scientific">Neolecta irregularis (strain DAH-3)</name>
    <dbReference type="NCBI Taxonomy" id="1198029"/>
    <lineage>
        <taxon>Eukaryota</taxon>
        <taxon>Fungi</taxon>
        <taxon>Dikarya</taxon>
        <taxon>Ascomycota</taxon>
        <taxon>Taphrinomycotina</taxon>
        <taxon>Neolectales</taxon>
        <taxon>Neolectaceae</taxon>
        <taxon>Neolecta</taxon>
    </lineage>
</organism>
<keyword evidence="6 10" id="KW-0067">ATP-binding</keyword>
<dbReference type="Gene3D" id="3.40.50.300">
    <property type="entry name" value="P-loop containing nucleotide triphosphate hydrolases"/>
    <property type="match status" value="2"/>
</dbReference>
<feature type="short sequence motif" description="Q motif" evidence="9">
    <location>
        <begin position="3"/>
        <end position="31"/>
    </location>
</feature>
<dbReference type="OMA" id="IMIFTDT"/>
<dbReference type="GO" id="GO:0042254">
    <property type="term" value="P:ribosome biogenesis"/>
    <property type="evidence" value="ECO:0007669"/>
    <property type="project" value="UniProtKB-KW"/>
</dbReference>
<evidence type="ECO:0000256" key="4">
    <source>
        <dbReference type="ARBA" id="ARBA00022801"/>
    </source>
</evidence>
<dbReference type="AlphaFoldDB" id="A0A1U7LQZ3"/>
<evidence type="ECO:0000256" key="10">
    <source>
        <dbReference type="RuleBase" id="RU000492"/>
    </source>
</evidence>
<dbReference type="OrthoDB" id="10261904at2759"/>
<dbReference type="EMBL" id="LXFE01000514">
    <property type="protein sequence ID" value="OLL25048.1"/>
    <property type="molecule type" value="Genomic_DNA"/>
</dbReference>
<keyword evidence="4 10" id="KW-0378">Hydrolase</keyword>
<evidence type="ECO:0000256" key="6">
    <source>
        <dbReference type="ARBA" id="ARBA00022840"/>
    </source>
</evidence>
<proteinExistence type="inferred from homology"/>
<dbReference type="SUPFAM" id="SSF52540">
    <property type="entry name" value="P-loop containing nucleoside triphosphate hydrolases"/>
    <property type="match status" value="1"/>
</dbReference>